<name>A0ABP4FK86_9ACTN</name>
<comment type="caution">
    <text evidence="2">The sequence shown here is derived from an EMBL/GenBank/DDBJ whole genome shotgun (WGS) entry which is preliminary data.</text>
</comment>
<evidence type="ECO:0000313" key="2">
    <source>
        <dbReference type="EMBL" id="GAA1186575.1"/>
    </source>
</evidence>
<feature type="region of interest" description="Disordered" evidence="1">
    <location>
        <begin position="149"/>
        <end position="204"/>
    </location>
</feature>
<feature type="compositionally biased region" description="Basic and acidic residues" evidence="1">
    <location>
        <begin position="149"/>
        <end position="160"/>
    </location>
</feature>
<protein>
    <recommendedName>
        <fullName evidence="4">WXG100 family type VII secretion target</fullName>
    </recommendedName>
</protein>
<keyword evidence="3" id="KW-1185">Reference proteome</keyword>
<reference evidence="3" key="1">
    <citation type="journal article" date="2019" name="Int. J. Syst. Evol. Microbiol.">
        <title>The Global Catalogue of Microorganisms (GCM) 10K type strain sequencing project: providing services to taxonomists for standard genome sequencing and annotation.</title>
        <authorList>
            <consortium name="The Broad Institute Genomics Platform"/>
            <consortium name="The Broad Institute Genome Sequencing Center for Infectious Disease"/>
            <person name="Wu L."/>
            <person name="Ma J."/>
        </authorList>
    </citation>
    <scope>NUCLEOTIDE SEQUENCE [LARGE SCALE GENOMIC DNA]</scope>
    <source>
        <strain evidence="3">JCM 12696</strain>
    </source>
</reference>
<evidence type="ECO:0000256" key="1">
    <source>
        <dbReference type="SAM" id="MobiDB-lite"/>
    </source>
</evidence>
<proteinExistence type="predicted"/>
<dbReference type="EMBL" id="BAAAKV010000051">
    <property type="protein sequence ID" value="GAA1186575.1"/>
    <property type="molecule type" value="Genomic_DNA"/>
</dbReference>
<gene>
    <name evidence="2" type="ORF">GCM10009654_50130</name>
</gene>
<accession>A0ABP4FK86</accession>
<evidence type="ECO:0008006" key="4">
    <source>
        <dbReference type="Google" id="ProtNLM"/>
    </source>
</evidence>
<organism evidence="2 3">
    <name type="scientific">Streptomyces hebeiensis</name>
    <dbReference type="NCBI Taxonomy" id="229486"/>
    <lineage>
        <taxon>Bacteria</taxon>
        <taxon>Bacillati</taxon>
        <taxon>Actinomycetota</taxon>
        <taxon>Actinomycetes</taxon>
        <taxon>Kitasatosporales</taxon>
        <taxon>Streptomycetaceae</taxon>
        <taxon>Streptomyces</taxon>
    </lineage>
</organism>
<sequence length="204" mass="21908">MCWCVGETMSIAGGGWGWSSGPLSPEEIERRVNSPVATSVVYDPESMRSFKNRVDELITKLEGSPAGRKKVAAEPLERGQFGGGGGAWTEAAGLFTSYQTVIDQLRQLSGLLSNSLEGMGIAVVASKDGFGQLDDDIRRRMRMIYQNAEEHYDPRRDPHPPETVANANKPQNEPDEPNEPTRPSERADGSSPGDAGTAGVGGFA</sequence>
<dbReference type="Proteomes" id="UP001501371">
    <property type="component" value="Unassembled WGS sequence"/>
</dbReference>
<evidence type="ECO:0000313" key="3">
    <source>
        <dbReference type="Proteomes" id="UP001501371"/>
    </source>
</evidence>